<reference evidence="1" key="1">
    <citation type="submission" date="2019-02" db="EMBL/GenBank/DDBJ databases">
        <authorList>
            <person name="Gruber-Vodicka R. H."/>
            <person name="Seah K. B. B."/>
        </authorList>
    </citation>
    <scope>NUCLEOTIDE SEQUENCE</scope>
    <source>
        <strain evidence="1">BECK_BY19</strain>
    </source>
</reference>
<protein>
    <submittedName>
        <fullName evidence="1">Uncharacterized protein</fullName>
    </submittedName>
</protein>
<organism evidence="1">
    <name type="scientific">Candidatus Kentrum sp. UNK</name>
    <dbReference type="NCBI Taxonomy" id="2126344"/>
    <lineage>
        <taxon>Bacteria</taxon>
        <taxon>Pseudomonadati</taxon>
        <taxon>Pseudomonadota</taxon>
        <taxon>Gammaproteobacteria</taxon>
        <taxon>Candidatus Kentrum</taxon>
    </lineage>
</organism>
<proteinExistence type="predicted"/>
<accession>A0A451B624</accession>
<evidence type="ECO:0000313" key="1">
    <source>
        <dbReference type="EMBL" id="VFK73731.1"/>
    </source>
</evidence>
<sequence length="406" mass="47458">MSGFVVMWSYNNHETLLQDYQEGIRHRFEVAIQRVKDYYEPRFEKEKWEIHEGRRKQERIKSLSERGEDFQQEIDRYRDEFDRFSRLFRAIGGNPSNQDWIRGQVERIYKDGRDPIVTPMISHLLGEIGAEPGFGPKTTEYAGEVAKEWARRLHKLCKDLSSATGDLARALGTDDLTSESCVLTEKDLEAEFDAKSLINGKPNDAWLTRAFIEGLEDKFIGPLLNDVEGQFRNFFILAKQRKPSGTGGSSDRFQWANNFDNPFRSRIRSIRDEHTKKDPPDFSAAFKELNKLSTHLNDQLSKKEKTAYLVDTPEPRRLHTVVRERFLATWFVNTYHVPERYLNKERLITTQPPSAELFRTIKAVNEMTHFSREGFVALPLIRWVIRPNTPHYSFTDRGPIRRDGNR</sequence>
<dbReference type="EMBL" id="CAADGD010000266">
    <property type="protein sequence ID" value="VFK73731.1"/>
    <property type="molecule type" value="Genomic_DNA"/>
</dbReference>
<gene>
    <name evidence="1" type="ORF">BECKUNK1418H_GA0071006_12662</name>
</gene>
<name>A0A451B624_9GAMM</name>
<dbReference type="AlphaFoldDB" id="A0A451B624"/>